<accession>A0A9Q8WF06</accession>
<dbReference type="GeneID" id="73340336"/>
<organism evidence="2 3">
    <name type="scientific">Colletotrichum lupini</name>
    <dbReference type="NCBI Taxonomy" id="145971"/>
    <lineage>
        <taxon>Eukaryota</taxon>
        <taxon>Fungi</taxon>
        <taxon>Dikarya</taxon>
        <taxon>Ascomycota</taxon>
        <taxon>Pezizomycotina</taxon>
        <taxon>Sordariomycetes</taxon>
        <taxon>Hypocreomycetidae</taxon>
        <taxon>Glomerellales</taxon>
        <taxon>Glomerellaceae</taxon>
        <taxon>Colletotrichum</taxon>
        <taxon>Colletotrichum acutatum species complex</taxon>
    </lineage>
</organism>
<dbReference type="KEGG" id="clup:CLUP02_06326"/>
<feature type="region of interest" description="Disordered" evidence="1">
    <location>
        <begin position="1"/>
        <end position="20"/>
    </location>
</feature>
<reference evidence="2" key="1">
    <citation type="journal article" date="2021" name="Mol. Plant Microbe Interact.">
        <title>Complete Genome Sequence of the Plant-Pathogenic Fungus Colletotrichum lupini.</title>
        <authorList>
            <person name="Baroncelli R."/>
            <person name="Pensec F."/>
            <person name="Da Lio D."/>
            <person name="Boufleur T."/>
            <person name="Vicente I."/>
            <person name="Sarrocco S."/>
            <person name="Picot A."/>
            <person name="Baraldi E."/>
            <person name="Sukno S."/>
            <person name="Thon M."/>
            <person name="Le Floch G."/>
        </authorList>
    </citation>
    <scope>NUCLEOTIDE SEQUENCE</scope>
    <source>
        <strain evidence="2">IMI 504893</strain>
    </source>
</reference>
<evidence type="ECO:0000256" key="1">
    <source>
        <dbReference type="SAM" id="MobiDB-lite"/>
    </source>
</evidence>
<gene>
    <name evidence="2" type="ORF">CLUP02_06326</name>
</gene>
<protein>
    <submittedName>
        <fullName evidence="2">Uncharacterized protein</fullName>
    </submittedName>
</protein>
<feature type="compositionally biased region" description="Polar residues" evidence="1">
    <location>
        <begin position="42"/>
        <end position="51"/>
    </location>
</feature>
<dbReference type="EMBL" id="CP019475">
    <property type="protein sequence ID" value="UQC80841.1"/>
    <property type="molecule type" value="Genomic_DNA"/>
</dbReference>
<evidence type="ECO:0000313" key="3">
    <source>
        <dbReference type="Proteomes" id="UP000830671"/>
    </source>
</evidence>
<dbReference type="Proteomes" id="UP000830671">
    <property type="component" value="Chromosome 3"/>
</dbReference>
<feature type="compositionally biased region" description="Basic and acidic residues" evidence="1">
    <location>
        <begin position="68"/>
        <end position="91"/>
    </location>
</feature>
<dbReference type="RefSeq" id="XP_049142469.1">
    <property type="nucleotide sequence ID" value="XM_049285326.1"/>
</dbReference>
<evidence type="ECO:0000313" key="2">
    <source>
        <dbReference type="EMBL" id="UQC80841.1"/>
    </source>
</evidence>
<sequence>MRYYQPIKTPRSETQQRSFPRIHLRNISVVDRELDNDKEMGSSIQSRTASSRVHPEARKVHPRPSSRSTRDRLCAERQDVSRADDDPVDRADDSRYRAHLSLSAQQNVSHIQQEEATEWHFDIYVYGLPWSGRYYRHHCIVSKYRAEAPFVAGSQRVRELHVDDVNLGFGGPSACGSCNRRHSGPGPRGSLGRDDGAIEESWGGGLATLGESNGRYNRAGRWPVDAGVDVNQIGWPDERR</sequence>
<dbReference type="AlphaFoldDB" id="A0A9Q8WF06"/>
<name>A0A9Q8WF06_9PEZI</name>
<proteinExistence type="predicted"/>
<keyword evidence="3" id="KW-1185">Reference proteome</keyword>
<feature type="region of interest" description="Disordered" evidence="1">
    <location>
        <begin position="33"/>
        <end position="91"/>
    </location>
</feature>